<accession>A0A017TAT5</accession>
<keyword evidence="1" id="KW-0732">Signal</keyword>
<reference evidence="3 4" key="1">
    <citation type="submission" date="2013-05" db="EMBL/GenBank/DDBJ databases">
        <title>Genome assembly of Chondromyces apiculatus DSM 436.</title>
        <authorList>
            <person name="Sharma G."/>
            <person name="Khatri I."/>
            <person name="Kaur C."/>
            <person name="Mayilraj S."/>
            <person name="Subramanian S."/>
        </authorList>
    </citation>
    <scope>NUCLEOTIDE SEQUENCE [LARGE SCALE GENOMIC DNA]</scope>
    <source>
        <strain evidence="3 4">DSM 436</strain>
    </source>
</reference>
<dbReference type="SUPFAM" id="SSF52129">
    <property type="entry name" value="Caspase-like"/>
    <property type="match status" value="1"/>
</dbReference>
<evidence type="ECO:0000256" key="1">
    <source>
        <dbReference type="SAM" id="SignalP"/>
    </source>
</evidence>
<dbReference type="InterPro" id="IPR029030">
    <property type="entry name" value="Caspase-like_dom_sf"/>
</dbReference>
<sequence length="613" mass="65867">MKPRVFLARLFLAFTLALAALCARAPDAHAGAPRRAAVIVGANGAAPGRKPLRFAHDDARAVAHVLTQLGGFDPRDVQVLTDPDPRGVLDALDRELTHAAQHPAEPLVLFFYYSGHADAHALYPAGKPLMLTELRARLDSRTAQVRIGLIDACRGGGWTGTKGLQETETFAIELPGLVSNEGSALIASSSGLEDAHESEQLRGSFFTHHWNAGLRGAADRNTDGRVTLAEAFDYAKALTIRDTAVHTPVPQHPSFKLNLSGRQDLSLSTLSRSKTVVELTQKQGPLEVIHLDSGLTVLEVQPGEKVLTLAVPPGRYLVRRREGGKSWVQELRVAPGTTTRLSETDLQLAAGPLLASKSTEPRPVTRSTLAAGTWEIQAAAGVNHSTFSRPGFSSSPDADTSFALPVQGAWGITDRLQWVLPTLAIAYRGGEHGGVEWIPWGGLLSWSLGYSSIEGTILDGKLGLGLDLRFWLSPRSSLDFGIGLTSPFSSYNRVTACAHVDCSPERGFQPAFDLVRNRMMLGYSATVADTVTLGLSAGLSHNLLFGRDLPRGAPEHDVEVSVGSVLMHGLRPVPLVRVHLGDVFSIDGYASVGYRFGQRALTESYMGGATWTW</sequence>
<dbReference type="InterPro" id="IPR011600">
    <property type="entry name" value="Pept_C14_caspase"/>
</dbReference>
<evidence type="ECO:0000313" key="3">
    <source>
        <dbReference type="EMBL" id="EYF06398.1"/>
    </source>
</evidence>
<dbReference type="eggNOG" id="COG4249">
    <property type="taxonomic scope" value="Bacteria"/>
</dbReference>
<organism evidence="3 4">
    <name type="scientific">Chondromyces apiculatus DSM 436</name>
    <dbReference type="NCBI Taxonomy" id="1192034"/>
    <lineage>
        <taxon>Bacteria</taxon>
        <taxon>Pseudomonadati</taxon>
        <taxon>Myxococcota</taxon>
        <taxon>Polyangia</taxon>
        <taxon>Polyangiales</taxon>
        <taxon>Polyangiaceae</taxon>
        <taxon>Chondromyces</taxon>
    </lineage>
</organism>
<keyword evidence="4" id="KW-1185">Reference proteome</keyword>
<dbReference type="EMBL" id="ASRX01000016">
    <property type="protein sequence ID" value="EYF06398.1"/>
    <property type="molecule type" value="Genomic_DNA"/>
</dbReference>
<dbReference type="Proteomes" id="UP000019678">
    <property type="component" value="Unassembled WGS sequence"/>
</dbReference>
<evidence type="ECO:0000259" key="2">
    <source>
        <dbReference type="Pfam" id="PF00656"/>
    </source>
</evidence>
<dbReference type="GO" id="GO:0006508">
    <property type="term" value="P:proteolysis"/>
    <property type="evidence" value="ECO:0007669"/>
    <property type="project" value="InterPro"/>
</dbReference>
<dbReference type="Pfam" id="PF00656">
    <property type="entry name" value="Peptidase_C14"/>
    <property type="match status" value="1"/>
</dbReference>
<evidence type="ECO:0000313" key="4">
    <source>
        <dbReference type="Proteomes" id="UP000019678"/>
    </source>
</evidence>
<gene>
    <name evidence="3" type="ORF">CAP_1928</name>
</gene>
<comment type="caution">
    <text evidence="3">The sequence shown here is derived from an EMBL/GenBank/DDBJ whole genome shotgun (WGS) entry which is preliminary data.</text>
</comment>
<feature type="signal peptide" evidence="1">
    <location>
        <begin position="1"/>
        <end position="19"/>
    </location>
</feature>
<protein>
    <recommendedName>
        <fullName evidence="2">Peptidase C14 caspase domain-containing protein</fullName>
    </recommendedName>
</protein>
<dbReference type="AlphaFoldDB" id="A0A017TAT5"/>
<dbReference type="GO" id="GO:0004197">
    <property type="term" value="F:cysteine-type endopeptidase activity"/>
    <property type="evidence" value="ECO:0007669"/>
    <property type="project" value="InterPro"/>
</dbReference>
<dbReference type="Gene3D" id="3.40.50.1460">
    <property type="match status" value="1"/>
</dbReference>
<name>A0A017TAT5_9BACT</name>
<proteinExistence type="predicted"/>
<dbReference type="STRING" id="1192034.CAP_1928"/>
<feature type="chain" id="PRO_5001500127" description="Peptidase C14 caspase domain-containing protein" evidence="1">
    <location>
        <begin position="20"/>
        <end position="613"/>
    </location>
</feature>
<feature type="domain" description="Peptidase C14 caspase" evidence="2">
    <location>
        <begin position="34"/>
        <end position="209"/>
    </location>
</feature>
<dbReference type="RefSeq" id="WP_044239985.1">
    <property type="nucleotide sequence ID" value="NZ_ASRX01000016.1"/>
</dbReference>